<dbReference type="InterPro" id="IPR020476">
    <property type="entry name" value="Nudix_hydrolase"/>
</dbReference>
<keyword evidence="6" id="KW-1185">Reference proteome</keyword>
<reference evidence="5 6" key="1">
    <citation type="submission" date="2016-10" db="EMBL/GenBank/DDBJ databases">
        <authorList>
            <person name="de Groot N.N."/>
        </authorList>
    </citation>
    <scope>NUCLEOTIDE SEQUENCE [LARGE SCALE GENOMIC DNA]</scope>
    <source>
        <strain evidence="5 6">DSM 45610</strain>
    </source>
</reference>
<keyword evidence="2 3" id="KW-0378">Hydrolase</keyword>
<dbReference type="Proteomes" id="UP000198534">
    <property type="component" value="Unassembled WGS sequence"/>
</dbReference>
<dbReference type="GO" id="GO:0016787">
    <property type="term" value="F:hydrolase activity"/>
    <property type="evidence" value="ECO:0007669"/>
    <property type="project" value="UniProtKB-KW"/>
</dbReference>
<dbReference type="Gene3D" id="3.90.79.10">
    <property type="entry name" value="Nucleoside Triphosphate Pyrophosphohydrolase"/>
    <property type="match status" value="1"/>
</dbReference>
<dbReference type="SUPFAM" id="SSF55811">
    <property type="entry name" value="Nudix"/>
    <property type="match status" value="1"/>
</dbReference>
<dbReference type="STRING" id="1048340.SAMN05444487_11096"/>
<accession>A0A1H2Z2H1</accession>
<evidence type="ECO:0000313" key="5">
    <source>
        <dbReference type="EMBL" id="SDX11642.1"/>
    </source>
</evidence>
<dbReference type="InterPro" id="IPR015797">
    <property type="entry name" value="NUDIX_hydrolase-like_dom_sf"/>
</dbReference>
<dbReference type="RefSeq" id="WP_091740552.1">
    <property type="nucleotide sequence ID" value="NZ_FNNQ01000010.1"/>
</dbReference>
<evidence type="ECO:0000256" key="2">
    <source>
        <dbReference type="ARBA" id="ARBA00022801"/>
    </source>
</evidence>
<comment type="similarity">
    <text evidence="1 3">Belongs to the Nudix hydrolase family.</text>
</comment>
<dbReference type="PANTHER" id="PTHR43736">
    <property type="entry name" value="ADP-RIBOSE PYROPHOSPHATASE"/>
    <property type="match status" value="1"/>
</dbReference>
<evidence type="ECO:0000256" key="1">
    <source>
        <dbReference type="ARBA" id="ARBA00005582"/>
    </source>
</evidence>
<dbReference type="EMBL" id="FNNQ01000010">
    <property type="protein sequence ID" value="SDX11642.1"/>
    <property type="molecule type" value="Genomic_DNA"/>
</dbReference>
<dbReference type="Pfam" id="PF00293">
    <property type="entry name" value="NUDIX"/>
    <property type="match status" value="1"/>
</dbReference>
<feature type="domain" description="Nudix hydrolase" evidence="4">
    <location>
        <begin position="1"/>
        <end position="131"/>
    </location>
</feature>
<evidence type="ECO:0000256" key="3">
    <source>
        <dbReference type="RuleBase" id="RU003476"/>
    </source>
</evidence>
<dbReference type="AlphaFoldDB" id="A0A1H2Z2H1"/>
<evidence type="ECO:0000313" key="6">
    <source>
        <dbReference type="Proteomes" id="UP000198534"/>
    </source>
</evidence>
<sequence>MKRVSVVYTLIQDPETGKILMVQNRRGSSFDYSLPGGAVEPFETLEQGAIREVEEETGYIIKPTGMLAVNEVFFPKKDEQVLFFTFKGSIIDGQKTLSRPSEILAIEWIDVDIAIQRMPYLSEKVFQLHREPAPYVYEGEK</sequence>
<dbReference type="PROSITE" id="PS00893">
    <property type="entry name" value="NUDIX_BOX"/>
    <property type="match status" value="1"/>
</dbReference>
<dbReference type="InterPro" id="IPR000086">
    <property type="entry name" value="NUDIX_hydrolase_dom"/>
</dbReference>
<dbReference type="OrthoDB" id="9787880at2"/>
<proteinExistence type="inferred from homology"/>
<dbReference type="PANTHER" id="PTHR43736:SF1">
    <property type="entry name" value="DIHYDRONEOPTERIN TRIPHOSPHATE DIPHOSPHATASE"/>
    <property type="match status" value="1"/>
</dbReference>
<name>A0A1H2Z2H1_9BACL</name>
<evidence type="ECO:0000259" key="4">
    <source>
        <dbReference type="PROSITE" id="PS51462"/>
    </source>
</evidence>
<dbReference type="PRINTS" id="PR00502">
    <property type="entry name" value="NUDIXFAMILY"/>
</dbReference>
<organism evidence="5 6">
    <name type="scientific">Marininema mesophilum</name>
    <dbReference type="NCBI Taxonomy" id="1048340"/>
    <lineage>
        <taxon>Bacteria</taxon>
        <taxon>Bacillati</taxon>
        <taxon>Bacillota</taxon>
        <taxon>Bacilli</taxon>
        <taxon>Bacillales</taxon>
        <taxon>Thermoactinomycetaceae</taxon>
        <taxon>Marininema</taxon>
    </lineage>
</organism>
<dbReference type="PROSITE" id="PS51462">
    <property type="entry name" value="NUDIX"/>
    <property type="match status" value="1"/>
</dbReference>
<gene>
    <name evidence="5" type="ORF">SAMN05444487_11096</name>
</gene>
<protein>
    <submittedName>
        <fullName evidence="5">8-oxo-dGTP diphosphatase</fullName>
    </submittedName>
</protein>
<dbReference type="InterPro" id="IPR020084">
    <property type="entry name" value="NUDIX_hydrolase_CS"/>
</dbReference>
<dbReference type="CDD" id="cd02883">
    <property type="entry name" value="NUDIX_Hydrolase"/>
    <property type="match status" value="1"/>
</dbReference>